<dbReference type="EMBL" id="BARS01026466">
    <property type="protein sequence ID" value="GAG01106.1"/>
    <property type="molecule type" value="Genomic_DNA"/>
</dbReference>
<gene>
    <name evidence="1" type="ORF">S01H1_41704</name>
</gene>
<reference evidence="1" key="1">
    <citation type="journal article" date="2014" name="Front. Microbiol.">
        <title>High frequency of phylogenetically diverse reductive dehalogenase-homologous genes in deep subseafloor sedimentary metagenomes.</title>
        <authorList>
            <person name="Kawai M."/>
            <person name="Futagami T."/>
            <person name="Toyoda A."/>
            <person name="Takaki Y."/>
            <person name="Nishi S."/>
            <person name="Hori S."/>
            <person name="Arai W."/>
            <person name="Tsubouchi T."/>
            <person name="Morono Y."/>
            <person name="Uchiyama I."/>
            <person name="Ito T."/>
            <person name="Fujiyama A."/>
            <person name="Inagaki F."/>
            <person name="Takami H."/>
        </authorList>
    </citation>
    <scope>NUCLEOTIDE SEQUENCE</scope>
    <source>
        <strain evidence="1">Expedition CK06-06</strain>
    </source>
</reference>
<proteinExistence type="predicted"/>
<protein>
    <submittedName>
        <fullName evidence="1">Uncharacterized protein</fullName>
    </submittedName>
</protein>
<evidence type="ECO:0000313" key="1">
    <source>
        <dbReference type="EMBL" id="GAG01106.1"/>
    </source>
</evidence>
<comment type="caution">
    <text evidence="1">The sequence shown here is derived from an EMBL/GenBank/DDBJ whole genome shotgun (WGS) entry which is preliminary data.</text>
</comment>
<accession>X0VKM9</accession>
<dbReference type="AlphaFoldDB" id="X0VKM9"/>
<name>X0VKM9_9ZZZZ</name>
<feature type="non-terminal residue" evidence="1">
    <location>
        <position position="1"/>
    </location>
</feature>
<organism evidence="1">
    <name type="scientific">marine sediment metagenome</name>
    <dbReference type="NCBI Taxonomy" id="412755"/>
    <lineage>
        <taxon>unclassified sequences</taxon>
        <taxon>metagenomes</taxon>
        <taxon>ecological metagenomes</taxon>
    </lineage>
</organism>
<sequence>VVRQTNEIDTKIREAYEQTKLYTAGVLSGIELANYRYLVMISKKSMKIPGDLIEGTIIYRYINVPVDPDTPSKEAKKS</sequence>